<feature type="chain" id="PRO_5041267602" evidence="1">
    <location>
        <begin position="18"/>
        <end position="66"/>
    </location>
</feature>
<proteinExistence type="predicted"/>
<accession>A0AA41MW90</accession>
<dbReference type="Proteomes" id="UP001166674">
    <property type="component" value="Unassembled WGS sequence"/>
</dbReference>
<comment type="caution">
    <text evidence="2">The sequence shown here is derived from an EMBL/GenBank/DDBJ whole genome shotgun (WGS) entry which is preliminary data.</text>
</comment>
<dbReference type="AlphaFoldDB" id="A0AA41MW90"/>
<sequence length="66" mass="6863">MQITAIVCLSLSPGFLCQVQMQELGLCVLKPSQSLSFSCVDSSPLFTIRAESATLGEGAAGDGAHF</sequence>
<evidence type="ECO:0000313" key="3">
    <source>
        <dbReference type="Proteomes" id="UP001166674"/>
    </source>
</evidence>
<keyword evidence="1" id="KW-0732">Signal</keyword>
<protein>
    <submittedName>
        <fullName evidence="2">Uncharacterized protein</fullName>
    </submittedName>
</protein>
<dbReference type="EMBL" id="JAATJV010354040">
    <property type="protein sequence ID" value="MBZ3879236.1"/>
    <property type="molecule type" value="Genomic_DNA"/>
</dbReference>
<organism evidence="2 3">
    <name type="scientific">Sciurus carolinensis</name>
    <name type="common">Eastern gray squirrel</name>
    <dbReference type="NCBI Taxonomy" id="30640"/>
    <lineage>
        <taxon>Eukaryota</taxon>
        <taxon>Metazoa</taxon>
        <taxon>Chordata</taxon>
        <taxon>Craniata</taxon>
        <taxon>Vertebrata</taxon>
        <taxon>Euteleostomi</taxon>
        <taxon>Mammalia</taxon>
        <taxon>Eutheria</taxon>
        <taxon>Euarchontoglires</taxon>
        <taxon>Glires</taxon>
        <taxon>Rodentia</taxon>
        <taxon>Sciuromorpha</taxon>
        <taxon>Sciuridae</taxon>
        <taxon>Sciurinae</taxon>
        <taxon>Sciurini</taxon>
        <taxon>Sciurus</taxon>
    </lineage>
</organism>
<feature type="signal peptide" evidence="1">
    <location>
        <begin position="1"/>
        <end position="17"/>
    </location>
</feature>
<evidence type="ECO:0000256" key="1">
    <source>
        <dbReference type="SAM" id="SignalP"/>
    </source>
</evidence>
<gene>
    <name evidence="2" type="ORF">SUZIE_151930</name>
</gene>
<reference evidence="2" key="1">
    <citation type="submission" date="2020-03" db="EMBL/GenBank/DDBJ databases">
        <title>Studies in the Genomics of Life Span.</title>
        <authorList>
            <person name="Glass D."/>
        </authorList>
    </citation>
    <scope>NUCLEOTIDE SEQUENCE</scope>
    <source>
        <strain evidence="2">SUZIE</strain>
        <tissue evidence="2">Muscle</tissue>
    </source>
</reference>
<keyword evidence="3" id="KW-1185">Reference proteome</keyword>
<name>A0AA41MW90_SCICA</name>
<evidence type="ECO:0000313" key="2">
    <source>
        <dbReference type="EMBL" id="MBZ3879236.1"/>
    </source>
</evidence>